<dbReference type="Pfam" id="PF01043">
    <property type="entry name" value="SecA_PP_bind"/>
    <property type="match status" value="1"/>
</dbReference>
<dbReference type="GO" id="GO:0016020">
    <property type="term" value="C:membrane"/>
    <property type="evidence" value="ECO:0007669"/>
    <property type="project" value="InterPro"/>
</dbReference>
<gene>
    <name evidence="2" type="ORF">GGD53_003229</name>
</gene>
<dbReference type="SUPFAM" id="SSF81767">
    <property type="entry name" value="Pre-protein crosslinking domain of SecA"/>
    <property type="match status" value="1"/>
</dbReference>
<comment type="caution">
    <text evidence="2">The sequence shown here is derived from an EMBL/GenBank/DDBJ whole genome shotgun (WGS) entry which is preliminary data.</text>
</comment>
<dbReference type="InterPro" id="IPR011130">
    <property type="entry name" value="SecA_preprotein_X-link_dom"/>
</dbReference>
<dbReference type="AlphaFoldDB" id="A0A7W6Q8A2"/>
<dbReference type="InterPro" id="IPR036670">
    <property type="entry name" value="SecA_X-link_sf"/>
</dbReference>
<evidence type="ECO:0000313" key="2">
    <source>
        <dbReference type="EMBL" id="MBB4193065.1"/>
    </source>
</evidence>
<proteinExistence type="predicted"/>
<reference evidence="2 3" key="1">
    <citation type="submission" date="2020-08" db="EMBL/GenBank/DDBJ databases">
        <title>Genomic Encyclopedia of Type Strains, Phase IV (KMG-V): Genome sequencing to study the core and pangenomes of soil and plant-associated prokaryotes.</title>
        <authorList>
            <person name="Whitman W."/>
        </authorList>
    </citation>
    <scope>NUCLEOTIDE SEQUENCE [LARGE SCALE GENOMIC DNA]</scope>
    <source>
        <strain evidence="2 3">SEMIA 4074</strain>
    </source>
</reference>
<dbReference type="Proteomes" id="UP000524492">
    <property type="component" value="Unassembled WGS sequence"/>
</dbReference>
<dbReference type="RefSeq" id="WP_184457521.1">
    <property type="nucleotide sequence ID" value="NZ_JACIFV010000010.1"/>
</dbReference>
<evidence type="ECO:0000259" key="1">
    <source>
        <dbReference type="Pfam" id="PF01043"/>
    </source>
</evidence>
<name>A0A7W6Q8A2_9HYPH</name>
<sequence length="43" mass="5327">MWAERRGRRELVEQALNALHLLKRDVHYIVVYDKVQIIDEYMR</sequence>
<accession>A0A7W6Q8A2</accession>
<evidence type="ECO:0000313" key="3">
    <source>
        <dbReference type="Proteomes" id="UP000524492"/>
    </source>
</evidence>
<feature type="domain" description="SecA preprotein cross-linking" evidence="1">
    <location>
        <begin position="8"/>
        <end position="41"/>
    </location>
</feature>
<protein>
    <submittedName>
        <fullName evidence="2">Preprotein translocase subunit SecA</fullName>
    </submittedName>
</protein>
<keyword evidence="3" id="KW-1185">Reference proteome</keyword>
<dbReference type="GO" id="GO:0017038">
    <property type="term" value="P:protein import"/>
    <property type="evidence" value="ECO:0007669"/>
    <property type="project" value="InterPro"/>
</dbReference>
<dbReference type="EMBL" id="JACIFV010000010">
    <property type="protein sequence ID" value="MBB4193065.1"/>
    <property type="molecule type" value="Genomic_DNA"/>
</dbReference>
<dbReference type="Gene3D" id="3.90.1440.10">
    <property type="entry name" value="SecA, preprotein cross-linking domain"/>
    <property type="match status" value="1"/>
</dbReference>
<organism evidence="2 3">
    <name type="scientific">Rhizobium aethiopicum</name>
    <dbReference type="NCBI Taxonomy" id="1138170"/>
    <lineage>
        <taxon>Bacteria</taxon>
        <taxon>Pseudomonadati</taxon>
        <taxon>Pseudomonadota</taxon>
        <taxon>Alphaproteobacteria</taxon>
        <taxon>Hyphomicrobiales</taxon>
        <taxon>Rhizobiaceae</taxon>
        <taxon>Rhizobium/Agrobacterium group</taxon>
        <taxon>Rhizobium</taxon>
    </lineage>
</organism>